<comment type="catalytic activity">
    <reaction evidence="3 4">
        <text>holo-[ACP] + malonyl-CoA = malonyl-[ACP] + CoA</text>
        <dbReference type="Rhea" id="RHEA:41792"/>
        <dbReference type="Rhea" id="RHEA-COMP:9623"/>
        <dbReference type="Rhea" id="RHEA-COMP:9685"/>
        <dbReference type="ChEBI" id="CHEBI:57287"/>
        <dbReference type="ChEBI" id="CHEBI:57384"/>
        <dbReference type="ChEBI" id="CHEBI:64479"/>
        <dbReference type="ChEBI" id="CHEBI:78449"/>
        <dbReference type="EC" id="2.3.1.39"/>
    </reaction>
</comment>
<evidence type="ECO:0000256" key="1">
    <source>
        <dbReference type="ARBA" id="ARBA00022679"/>
    </source>
</evidence>
<dbReference type="GO" id="GO:0005829">
    <property type="term" value="C:cytosol"/>
    <property type="evidence" value="ECO:0007669"/>
    <property type="project" value="TreeGrafter"/>
</dbReference>
<feature type="active site" evidence="5">
    <location>
        <position position="92"/>
    </location>
</feature>
<dbReference type="RefSeq" id="WP_120189430.1">
    <property type="nucleotide sequence ID" value="NZ_MCHY01000008.1"/>
</dbReference>
<dbReference type="InterPro" id="IPR014043">
    <property type="entry name" value="Acyl_transferase_dom"/>
</dbReference>
<proteinExistence type="inferred from homology"/>
<dbReference type="Gene3D" id="3.30.70.250">
    <property type="entry name" value="Malonyl-CoA ACP transacylase, ACP-binding"/>
    <property type="match status" value="1"/>
</dbReference>
<keyword evidence="1 4" id="KW-0808">Transferase</keyword>
<dbReference type="InterPro" id="IPR016036">
    <property type="entry name" value="Malonyl_transacylase_ACP-bd"/>
</dbReference>
<dbReference type="InterPro" id="IPR004410">
    <property type="entry name" value="Malonyl_CoA-ACP_transAc_FabD"/>
</dbReference>
<dbReference type="NCBIfam" id="TIGR00128">
    <property type="entry name" value="fabD"/>
    <property type="match status" value="1"/>
</dbReference>
<comment type="caution">
    <text evidence="7">The sequence shown here is derived from an EMBL/GenBank/DDBJ whole genome shotgun (WGS) entry which is preliminary data.</text>
</comment>
<evidence type="ECO:0000256" key="2">
    <source>
        <dbReference type="ARBA" id="ARBA00023315"/>
    </source>
</evidence>
<evidence type="ECO:0000259" key="6">
    <source>
        <dbReference type="SMART" id="SM00827"/>
    </source>
</evidence>
<dbReference type="GO" id="GO:0006633">
    <property type="term" value="P:fatty acid biosynthetic process"/>
    <property type="evidence" value="ECO:0007669"/>
    <property type="project" value="TreeGrafter"/>
</dbReference>
<keyword evidence="8" id="KW-1185">Reference proteome</keyword>
<keyword evidence="2 4" id="KW-0012">Acyltransferase</keyword>
<dbReference type="GO" id="GO:0004314">
    <property type="term" value="F:[acyl-carrier-protein] S-malonyltransferase activity"/>
    <property type="evidence" value="ECO:0007669"/>
    <property type="project" value="UniProtKB-EC"/>
</dbReference>
<dbReference type="Proteomes" id="UP000284219">
    <property type="component" value="Unassembled WGS sequence"/>
</dbReference>
<dbReference type="SUPFAM" id="SSF55048">
    <property type="entry name" value="Probable ACP-binding domain of malonyl-CoA ACP transacylase"/>
    <property type="match status" value="1"/>
</dbReference>
<reference evidence="7 8" key="1">
    <citation type="submission" date="2016-08" db="EMBL/GenBank/DDBJ databases">
        <title>Novel Firmicute Genomes.</title>
        <authorList>
            <person name="Poppleton D.I."/>
            <person name="Gribaldo S."/>
        </authorList>
    </citation>
    <scope>NUCLEOTIDE SEQUENCE [LARGE SCALE GENOMIC DNA]</scope>
    <source>
        <strain evidence="7 8">RAOx-1</strain>
    </source>
</reference>
<dbReference type="PIRSF" id="PIRSF000446">
    <property type="entry name" value="Mct"/>
    <property type="match status" value="1"/>
</dbReference>
<accession>A0A419SJK4</accession>
<dbReference type="FunFam" id="3.30.70.250:FF:000001">
    <property type="entry name" value="Malonyl CoA-acyl carrier protein transacylase"/>
    <property type="match status" value="1"/>
</dbReference>
<dbReference type="EMBL" id="MCHY01000008">
    <property type="protein sequence ID" value="RKD24167.1"/>
    <property type="molecule type" value="Genomic_DNA"/>
</dbReference>
<dbReference type="Gene3D" id="3.40.366.10">
    <property type="entry name" value="Malonyl-Coenzyme A Acyl Carrier Protein, domain 2"/>
    <property type="match status" value="1"/>
</dbReference>
<gene>
    <name evidence="7" type="ORF">BEP19_07105</name>
</gene>
<dbReference type="InterPro" id="IPR024925">
    <property type="entry name" value="Malonyl_CoA-ACP_transAc"/>
</dbReference>
<feature type="active site" evidence="5">
    <location>
        <position position="198"/>
    </location>
</feature>
<evidence type="ECO:0000313" key="8">
    <source>
        <dbReference type="Proteomes" id="UP000284219"/>
    </source>
</evidence>
<dbReference type="PANTHER" id="PTHR42681:SF1">
    <property type="entry name" value="MALONYL-COA-ACYL CARRIER PROTEIN TRANSACYLASE, MITOCHONDRIAL"/>
    <property type="match status" value="1"/>
</dbReference>
<evidence type="ECO:0000256" key="5">
    <source>
        <dbReference type="PIRSR" id="PIRSR000446-1"/>
    </source>
</evidence>
<protein>
    <recommendedName>
        <fullName evidence="4">Malonyl CoA-acyl carrier protein transacylase</fullName>
        <ecNumber evidence="4">2.3.1.39</ecNumber>
    </recommendedName>
</protein>
<dbReference type="SMART" id="SM00827">
    <property type="entry name" value="PKS_AT"/>
    <property type="match status" value="1"/>
</dbReference>
<dbReference type="PANTHER" id="PTHR42681">
    <property type="entry name" value="MALONYL-COA-ACYL CARRIER PROTEIN TRANSACYLASE, MITOCHONDRIAL"/>
    <property type="match status" value="1"/>
</dbReference>
<dbReference type="InterPro" id="IPR001227">
    <property type="entry name" value="Ac_transferase_dom_sf"/>
</dbReference>
<dbReference type="AlphaFoldDB" id="A0A419SJK4"/>
<dbReference type="InterPro" id="IPR016035">
    <property type="entry name" value="Acyl_Trfase/lysoPLipase"/>
</dbReference>
<dbReference type="InterPro" id="IPR050858">
    <property type="entry name" value="Mal-CoA-ACP_Trans/PKS_FabD"/>
</dbReference>
<dbReference type="SUPFAM" id="SSF52151">
    <property type="entry name" value="FabD/lysophospholipase-like"/>
    <property type="match status" value="1"/>
</dbReference>
<sequence>MKNIAFVFPGQAAQYIGMGKEAYEQNQSAKQIFERADEALGFSISKICFEGPEEKLRLTSNTQPAILTVTCATLEWVKAETDLEPLFLAGHSLGEYAALVHAGALSFEDAVKITHARGTYMCDAEGTMAAVIGMDLEPLGAICEEVTKSGYVVDLANQNSPGQIVISGSHEGVRIAGEKADAAGAKRVIPLNVSGPFHSSFMRPAAEKLKRKLESDIQISSASIPIIANTTAKPITEPADIFKALVDQVASPVLWSDSIRYMIDHGVDTFIEIGPGTVISGLIRKIDRSVKTYAIEDMETLNNFKAVLV</sequence>
<evidence type="ECO:0000313" key="7">
    <source>
        <dbReference type="EMBL" id="RKD24167.1"/>
    </source>
</evidence>
<comment type="similarity">
    <text evidence="4">Belongs to the fabD family.</text>
</comment>
<name>A0A419SJK4_9BACL</name>
<feature type="domain" description="Malonyl-CoA:ACP transacylase (MAT)" evidence="6">
    <location>
        <begin position="7"/>
        <end position="303"/>
    </location>
</feature>
<dbReference type="Pfam" id="PF00698">
    <property type="entry name" value="Acyl_transf_1"/>
    <property type="match status" value="1"/>
</dbReference>
<dbReference type="EC" id="2.3.1.39" evidence="4"/>
<dbReference type="OrthoDB" id="9805460at2"/>
<evidence type="ECO:0000256" key="4">
    <source>
        <dbReference type="PIRNR" id="PIRNR000446"/>
    </source>
</evidence>
<evidence type="ECO:0000256" key="3">
    <source>
        <dbReference type="ARBA" id="ARBA00048462"/>
    </source>
</evidence>
<organism evidence="7 8">
    <name type="scientific">Ammoniphilus oxalaticus</name>
    <dbReference type="NCBI Taxonomy" id="66863"/>
    <lineage>
        <taxon>Bacteria</taxon>
        <taxon>Bacillati</taxon>
        <taxon>Bacillota</taxon>
        <taxon>Bacilli</taxon>
        <taxon>Bacillales</taxon>
        <taxon>Paenibacillaceae</taxon>
        <taxon>Aneurinibacillus group</taxon>
        <taxon>Ammoniphilus</taxon>
    </lineage>
</organism>